<proteinExistence type="predicted"/>
<evidence type="ECO:0000313" key="1">
    <source>
        <dbReference type="EMBL" id="VFK79596.1"/>
    </source>
</evidence>
<accession>A0A451BMU1</accession>
<reference evidence="1" key="1">
    <citation type="submission" date="2019-02" db="EMBL/GenBank/DDBJ databases">
        <authorList>
            <person name="Gruber-Vodicka R. H."/>
            <person name="Seah K. B. B."/>
        </authorList>
    </citation>
    <scope>NUCLEOTIDE SEQUENCE</scope>
    <source>
        <strain evidence="1">BECK_S127</strain>
    </source>
</reference>
<name>A0A451BMU1_9GAMM</name>
<dbReference type="EMBL" id="CAADHB010000056">
    <property type="protein sequence ID" value="VFK79596.1"/>
    <property type="molecule type" value="Genomic_DNA"/>
</dbReference>
<dbReference type="AlphaFoldDB" id="A0A451BMU1"/>
<organism evidence="1">
    <name type="scientific">Candidatus Kentrum sp. SD</name>
    <dbReference type="NCBI Taxonomy" id="2126332"/>
    <lineage>
        <taxon>Bacteria</taxon>
        <taxon>Pseudomonadati</taxon>
        <taxon>Pseudomonadota</taxon>
        <taxon>Gammaproteobacteria</taxon>
        <taxon>Candidatus Kentrum</taxon>
    </lineage>
</organism>
<protein>
    <submittedName>
        <fullName evidence="1">Uncharacterized protein</fullName>
    </submittedName>
</protein>
<gene>
    <name evidence="1" type="ORF">BECKSD772D_GA0070982_10567</name>
</gene>
<sequence length="123" mass="14115">MSLLVPTRLRGNGWDLGHRHLQSPKIPQQRRTTEFIVETRSPDGRLRIFQRRAARWRAGIGVMGAIIQDRDNQTRWISPFGRETTVRWNFGCGSGSSIYPYEGFVAYNSHGKRGDFGRANKIL</sequence>